<feature type="domain" description="ParB-like N-terminal" evidence="2">
    <location>
        <begin position="5"/>
        <end position="96"/>
    </location>
</feature>
<dbReference type="STRING" id="1505087.AYJ54_23930"/>
<dbReference type="Gene3D" id="3.90.1530.30">
    <property type="match status" value="1"/>
</dbReference>
<evidence type="ECO:0000313" key="3">
    <source>
        <dbReference type="EMBL" id="OAF04721.1"/>
    </source>
</evidence>
<dbReference type="Proteomes" id="UP000076959">
    <property type="component" value="Unassembled WGS sequence"/>
</dbReference>
<dbReference type="Pfam" id="PF02195">
    <property type="entry name" value="ParB_N"/>
    <property type="match status" value="1"/>
</dbReference>
<sequence length="178" mass="19841">MPKPESFAIDKIYVPVKRKKALKPELVREIAESILEIGQQAPILVRPDEGRFVLVEGLHRFEACKALGEKTIIAILVSAEIVHQKTLLSDSAEAEAERDKMARLKRLRLEKEAAARLAAASEAVMQTQSAEPLRKPSEKDIRSNPKASRSQSNRGTSGSTPRTLSEWLTQQKRDGGRY</sequence>
<feature type="compositionally biased region" description="Polar residues" evidence="1">
    <location>
        <begin position="145"/>
        <end position="170"/>
    </location>
</feature>
<evidence type="ECO:0000313" key="4">
    <source>
        <dbReference type="Proteomes" id="UP000076959"/>
    </source>
</evidence>
<proteinExistence type="predicted"/>
<keyword evidence="4" id="KW-1185">Reference proteome</keyword>
<accession>A0A176YG26</accession>
<dbReference type="InterPro" id="IPR036086">
    <property type="entry name" value="ParB/Sulfiredoxin_sf"/>
</dbReference>
<feature type="compositionally biased region" description="Basic and acidic residues" evidence="1">
    <location>
        <begin position="132"/>
        <end position="143"/>
    </location>
</feature>
<reference evidence="3 4" key="1">
    <citation type="submission" date="2016-03" db="EMBL/GenBank/DDBJ databases">
        <title>Draft Genome Sequence of the Strain BR 10245 (Bradyrhizobium sp.) isolated from nodules of Centrolobium paraense.</title>
        <authorList>
            <person name="Simoes-Araujo J.L.Sr."/>
            <person name="Barauna A.C."/>
            <person name="Silva K."/>
            <person name="Zilli J.E."/>
        </authorList>
    </citation>
    <scope>NUCLEOTIDE SEQUENCE [LARGE SCALE GENOMIC DNA]</scope>
    <source>
        <strain evidence="3 4">BR 10245</strain>
    </source>
</reference>
<dbReference type="EMBL" id="LUUB01000083">
    <property type="protein sequence ID" value="OAF04721.1"/>
    <property type="molecule type" value="Genomic_DNA"/>
</dbReference>
<evidence type="ECO:0000256" key="1">
    <source>
        <dbReference type="SAM" id="MobiDB-lite"/>
    </source>
</evidence>
<evidence type="ECO:0000259" key="2">
    <source>
        <dbReference type="SMART" id="SM00470"/>
    </source>
</evidence>
<dbReference type="OrthoDB" id="9816381at2"/>
<dbReference type="SUPFAM" id="SSF110849">
    <property type="entry name" value="ParB/Sulfiredoxin"/>
    <property type="match status" value="1"/>
</dbReference>
<dbReference type="AlphaFoldDB" id="A0A176YG26"/>
<dbReference type="RefSeq" id="WP_063705243.1">
    <property type="nucleotide sequence ID" value="NZ_LUUB01000083.1"/>
</dbReference>
<name>A0A176YG26_9BRAD</name>
<organism evidence="3 4">
    <name type="scientific">Bradyrhizobium centrolobii</name>
    <dbReference type="NCBI Taxonomy" id="1505087"/>
    <lineage>
        <taxon>Bacteria</taxon>
        <taxon>Pseudomonadati</taxon>
        <taxon>Pseudomonadota</taxon>
        <taxon>Alphaproteobacteria</taxon>
        <taxon>Hyphomicrobiales</taxon>
        <taxon>Nitrobacteraceae</taxon>
        <taxon>Bradyrhizobium</taxon>
    </lineage>
</organism>
<feature type="region of interest" description="Disordered" evidence="1">
    <location>
        <begin position="120"/>
        <end position="178"/>
    </location>
</feature>
<gene>
    <name evidence="3" type="ORF">AYJ54_23930</name>
</gene>
<protein>
    <submittedName>
        <fullName evidence="3">Chromosome partitioning protein ParB</fullName>
    </submittedName>
</protein>
<dbReference type="InterPro" id="IPR003115">
    <property type="entry name" value="ParB_N"/>
</dbReference>
<comment type="caution">
    <text evidence="3">The sequence shown here is derived from an EMBL/GenBank/DDBJ whole genome shotgun (WGS) entry which is preliminary data.</text>
</comment>
<dbReference type="SMART" id="SM00470">
    <property type="entry name" value="ParB"/>
    <property type="match status" value="1"/>
</dbReference>